<evidence type="ECO:0000313" key="4">
    <source>
        <dbReference type="Proteomes" id="UP000182306"/>
    </source>
</evidence>
<dbReference type="InterPro" id="IPR023393">
    <property type="entry name" value="START-like_dom_sf"/>
</dbReference>
<dbReference type="KEGG" id="same:SAMCFNEI73_Ch1152"/>
<organism evidence="3 4">
    <name type="scientific">Sinorhizobium americanum</name>
    <dbReference type="NCBI Taxonomy" id="194963"/>
    <lineage>
        <taxon>Bacteria</taxon>
        <taxon>Pseudomonadati</taxon>
        <taxon>Pseudomonadota</taxon>
        <taxon>Alphaproteobacteria</taxon>
        <taxon>Hyphomicrobiales</taxon>
        <taxon>Rhizobiaceae</taxon>
        <taxon>Sinorhizobium/Ensifer group</taxon>
        <taxon>Sinorhizobium</taxon>
    </lineage>
</organism>
<protein>
    <recommendedName>
        <fullName evidence="2">Activator of Hsp90 ATPase homologue 1/2-like C-terminal domain-containing protein</fullName>
    </recommendedName>
</protein>
<gene>
    <name evidence="3" type="ORF">SAMCFNEI73_Ch1152</name>
</gene>
<dbReference type="SUPFAM" id="SSF55961">
    <property type="entry name" value="Bet v1-like"/>
    <property type="match status" value="1"/>
</dbReference>
<dbReference type="AlphaFoldDB" id="A0A1L3LK58"/>
<keyword evidence="4" id="KW-1185">Reference proteome</keyword>
<evidence type="ECO:0000313" key="3">
    <source>
        <dbReference type="EMBL" id="APG90467.1"/>
    </source>
</evidence>
<proteinExistence type="inferred from homology"/>
<dbReference type="Proteomes" id="UP000182306">
    <property type="component" value="Chromosome"/>
</dbReference>
<dbReference type="EMBL" id="CP013107">
    <property type="protein sequence ID" value="APG90467.1"/>
    <property type="molecule type" value="Genomic_DNA"/>
</dbReference>
<sequence length="170" mass="19214">MLEDNREEVVMAFEFRVNGRIARPVEEVFDAVVNPDKLSRYFVTLGGISGPLAAGATVTWWGEVPVEVEAVEPHERIVFRWGAMVAKEESPYQTRVEMRFQPLEDGATMVTIAESGWRENDQGQKSSYLNCEGWSQMLACMKAWVEHGINLREGYYVSELSGKPALEPQL</sequence>
<feature type="domain" description="Activator of Hsp90 ATPase homologue 1/2-like C-terminal" evidence="2">
    <location>
        <begin position="24"/>
        <end position="145"/>
    </location>
</feature>
<dbReference type="STRING" id="194963.SAMCFNEI73_Ch1152"/>
<name>A0A1L3LK58_9HYPH</name>
<evidence type="ECO:0000259" key="2">
    <source>
        <dbReference type="Pfam" id="PF08327"/>
    </source>
</evidence>
<dbReference type="Gene3D" id="3.30.530.20">
    <property type="match status" value="1"/>
</dbReference>
<reference evidence="3 4" key="1">
    <citation type="submission" date="2015-10" db="EMBL/GenBank/DDBJ databases">
        <title>Genomic differences between typical nodule nitrogen-fixing rhizobial strains and those coming from bean seeds.</title>
        <authorList>
            <person name="Peralta H."/>
            <person name="Aguilar-Vera A."/>
            <person name="Diaz R."/>
            <person name="Mora Y."/>
            <person name="Martinez-Batallar G."/>
            <person name="Salazar E."/>
            <person name="Vargas-Lagunas C."/>
            <person name="Encarnacion S."/>
            <person name="Girard L."/>
            <person name="Mora J."/>
        </authorList>
    </citation>
    <scope>NUCLEOTIDE SEQUENCE [LARGE SCALE GENOMIC DNA]</scope>
    <source>
        <strain evidence="3 4">CFNEI 73</strain>
    </source>
</reference>
<dbReference type="InterPro" id="IPR013538">
    <property type="entry name" value="ASHA1/2-like_C"/>
</dbReference>
<comment type="similarity">
    <text evidence="1">Belongs to the AHA1 family.</text>
</comment>
<evidence type="ECO:0000256" key="1">
    <source>
        <dbReference type="ARBA" id="ARBA00006817"/>
    </source>
</evidence>
<dbReference type="Pfam" id="PF08327">
    <property type="entry name" value="AHSA1"/>
    <property type="match status" value="1"/>
</dbReference>
<accession>A0A1L3LK58</accession>